<dbReference type="Gene3D" id="1.25.40.10">
    <property type="entry name" value="Tetratricopeptide repeat domain"/>
    <property type="match status" value="1"/>
</dbReference>
<dbReference type="InterPro" id="IPR011990">
    <property type="entry name" value="TPR-like_helical_dom_sf"/>
</dbReference>
<feature type="region of interest" description="Disordered" evidence="1">
    <location>
        <begin position="160"/>
        <end position="235"/>
    </location>
</feature>
<dbReference type="Pfam" id="PF14420">
    <property type="entry name" value="Clr5"/>
    <property type="match status" value="1"/>
</dbReference>
<evidence type="ECO:0000256" key="1">
    <source>
        <dbReference type="SAM" id="MobiDB-lite"/>
    </source>
</evidence>
<organism evidence="3 4">
    <name type="scientific">Knufia peltigerae</name>
    <dbReference type="NCBI Taxonomy" id="1002370"/>
    <lineage>
        <taxon>Eukaryota</taxon>
        <taxon>Fungi</taxon>
        <taxon>Dikarya</taxon>
        <taxon>Ascomycota</taxon>
        <taxon>Pezizomycotina</taxon>
        <taxon>Eurotiomycetes</taxon>
        <taxon>Chaetothyriomycetidae</taxon>
        <taxon>Chaetothyriales</taxon>
        <taxon>Trichomeriaceae</taxon>
        <taxon>Knufia</taxon>
    </lineage>
</organism>
<dbReference type="PANTHER" id="PTHR38788:SF3">
    <property type="entry name" value="CLR5 DOMAIN-CONTAINING PROTEIN"/>
    <property type="match status" value="1"/>
</dbReference>
<dbReference type="InterPro" id="IPR025676">
    <property type="entry name" value="Clr5_dom"/>
</dbReference>
<keyword evidence="4" id="KW-1185">Reference proteome</keyword>
<feature type="compositionally biased region" description="Polar residues" evidence="1">
    <location>
        <begin position="165"/>
        <end position="176"/>
    </location>
</feature>
<reference evidence="3" key="1">
    <citation type="submission" date="2022-10" db="EMBL/GenBank/DDBJ databases">
        <title>Culturing micro-colonial fungi from biological soil crusts in the Mojave desert and describing Neophaeococcomyces mojavensis, and introducing the new genera and species Taxawa tesnikishii.</title>
        <authorList>
            <person name="Kurbessoian T."/>
            <person name="Stajich J.E."/>
        </authorList>
    </citation>
    <scope>NUCLEOTIDE SEQUENCE</scope>
    <source>
        <strain evidence="3">TK_35</strain>
    </source>
</reference>
<dbReference type="PANTHER" id="PTHR38788">
    <property type="entry name" value="CLR5 DOMAIN-CONTAINING PROTEIN"/>
    <property type="match status" value="1"/>
</dbReference>
<protein>
    <recommendedName>
        <fullName evidence="2">Clr5 domain-containing protein</fullName>
    </recommendedName>
</protein>
<sequence length="602" mass="68190">MEKAPLHQEKAILDDHYAIRPTTVVAPEGPWDDVRKDIEELYLVQNLSLPEVMEEMENRGFTATERMYKARLKRWNIGKNATRADWLVFMQSYQERLEAGMNDTFMLIHNKIRRIQELRRYLRAHREDEDAFVAEAMASEIPIPGYMHLCHADGSLAETAPSPKTYRSPSLTQNEDPLNPAFTESYEMTAPDQQWREVPDLDMSGPRPASRTEESFSRPPANDHSRLRLSGPPENQVEFRHGCNIGESEQQLAGGSAAIVSTQPSAVKYDGPATISEQADRPTTYDSACMLACMFHAAGRREMGRQGLRQTVMLFRQMCLVKSPFVLTCASTMLTWMIVHAEGSIAGMVMSACWETAKDALGNQDPISTLLAWMIAATGGIEKMRACTVNTETLRHVWQTFQHRLGAEHPHTIVALYCLSFQLILADKLFAEAEEHLQRLSLISTKILGLAHLQTINVLATLSRAQGRQKKFLLALETIDQSLAAAVAPLGEYHPLRLELLIRKALILRKLNRLDETERLYWLVTEARAETLGMHHRATMAAHESLVSVLQNNGTWEDKKVKSKRLLIHPQLKVSESENWWRRSVEANRPHNDHDNGSSDEE</sequence>
<accession>A0AA39CXW5</accession>
<dbReference type="Proteomes" id="UP001172681">
    <property type="component" value="Unassembled WGS sequence"/>
</dbReference>
<feature type="compositionally biased region" description="Basic and acidic residues" evidence="1">
    <location>
        <begin position="210"/>
        <end position="226"/>
    </location>
</feature>
<name>A0AA39CXW5_9EURO</name>
<proteinExistence type="predicted"/>
<evidence type="ECO:0000259" key="2">
    <source>
        <dbReference type="Pfam" id="PF14420"/>
    </source>
</evidence>
<comment type="caution">
    <text evidence="3">The sequence shown here is derived from an EMBL/GenBank/DDBJ whole genome shotgun (WGS) entry which is preliminary data.</text>
</comment>
<feature type="domain" description="Clr5" evidence="2">
    <location>
        <begin position="30"/>
        <end position="79"/>
    </location>
</feature>
<dbReference type="EMBL" id="JAPDRN010000028">
    <property type="protein sequence ID" value="KAJ9636657.1"/>
    <property type="molecule type" value="Genomic_DNA"/>
</dbReference>
<dbReference type="SUPFAM" id="SSF48452">
    <property type="entry name" value="TPR-like"/>
    <property type="match status" value="1"/>
</dbReference>
<dbReference type="AlphaFoldDB" id="A0AA39CXW5"/>
<evidence type="ECO:0000313" key="4">
    <source>
        <dbReference type="Proteomes" id="UP001172681"/>
    </source>
</evidence>
<evidence type="ECO:0000313" key="3">
    <source>
        <dbReference type="EMBL" id="KAJ9636657.1"/>
    </source>
</evidence>
<gene>
    <name evidence="3" type="ORF">H2204_005257</name>
</gene>